<keyword evidence="4" id="KW-1185">Reference proteome</keyword>
<comment type="caution">
    <text evidence="3">The sequence shown here is derived from an EMBL/GenBank/DDBJ whole genome shotgun (WGS) entry which is preliminary data.</text>
</comment>
<dbReference type="EMBL" id="LKAQ01000001">
    <property type="protein sequence ID" value="OIQ51860.1"/>
    <property type="molecule type" value="Genomic_DNA"/>
</dbReference>
<reference evidence="3 4" key="1">
    <citation type="submission" date="2015-09" db="EMBL/GenBank/DDBJ databases">
        <title>Genome of Desulfovibrio dechloracetivorans BerOc1, a mercury methylating strain isolated from highly hydrocarbons and metals contaminated coastal sediments.</title>
        <authorList>
            <person name="Goni Urriza M."/>
            <person name="Gassie C."/>
            <person name="Bouchez O."/>
            <person name="Klopp C."/>
            <person name="Ranchou-Peyruse A."/>
            <person name="Remy G."/>
        </authorList>
    </citation>
    <scope>NUCLEOTIDE SEQUENCE [LARGE SCALE GENOMIC DNA]</scope>
    <source>
        <strain evidence="3 4">BerOc1</strain>
    </source>
</reference>
<evidence type="ECO:0000313" key="3">
    <source>
        <dbReference type="EMBL" id="OIQ51860.1"/>
    </source>
</evidence>
<dbReference type="OrthoDB" id="9813744at2"/>
<gene>
    <name evidence="3" type="ORF">BerOc1_00323</name>
</gene>
<dbReference type="Pfam" id="PF26154">
    <property type="entry name" value="DUF8042"/>
    <property type="match status" value="1"/>
</dbReference>
<evidence type="ECO:0000313" key="4">
    <source>
        <dbReference type="Proteomes" id="UP000181901"/>
    </source>
</evidence>
<protein>
    <submittedName>
        <fullName evidence="3">Uncharacterized protein</fullName>
    </submittedName>
</protein>
<dbReference type="AlphaFoldDB" id="A0A1J5N161"/>
<dbReference type="Proteomes" id="UP000181901">
    <property type="component" value="Unassembled WGS sequence"/>
</dbReference>
<dbReference type="Pfam" id="PF26159">
    <property type="entry name" value="DUF8043"/>
    <property type="match status" value="1"/>
</dbReference>
<dbReference type="InterPro" id="IPR058355">
    <property type="entry name" value="DUF8042"/>
</dbReference>
<accession>A0A1J5N161</accession>
<proteinExistence type="predicted"/>
<sequence>MITIDGKQYDIGAQNFENLEQVFTKVVEDGHLEDRIVTDVMVNHEPFTEIYPHQAEDIDMSEVESVEIVTMATEDMAVEITLELYKVVNLMSEGGKRVATLFRQADDAEALETYQDLIDVIRNFLNMIGILRDEYSLKDHPSYLESAEELNSMFTEMSSVLENEDWILLADLLEYEFLPAVEKWKKVIKALRDDIRKAKK</sequence>
<feature type="domain" description="DUF8043" evidence="2">
    <location>
        <begin position="1"/>
        <end position="71"/>
    </location>
</feature>
<evidence type="ECO:0000259" key="2">
    <source>
        <dbReference type="Pfam" id="PF26159"/>
    </source>
</evidence>
<feature type="domain" description="DUF8042" evidence="1">
    <location>
        <begin position="76"/>
        <end position="191"/>
    </location>
</feature>
<dbReference type="InterPro" id="IPR058356">
    <property type="entry name" value="DUF8043"/>
</dbReference>
<organism evidence="3 4">
    <name type="scientific">Pseudodesulfovibrio hydrargyri</name>
    <dbReference type="NCBI Taxonomy" id="2125990"/>
    <lineage>
        <taxon>Bacteria</taxon>
        <taxon>Pseudomonadati</taxon>
        <taxon>Thermodesulfobacteriota</taxon>
        <taxon>Desulfovibrionia</taxon>
        <taxon>Desulfovibrionales</taxon>
        <taxon>Desulfovibrionaceae</taxon>
    </lineage>
</organism>
<name>A0A1J5N161_9BACT</name>
<evidence type="ECO:0000259" key="1">
    <source>
        <dbReference type="Pfam" id="PF26154"/>
    </source>
</evidence>
<dbReference type="RefSeq" id="WP_071543976.1">
    <property type="nucleotide sequence ID" value="NZ_LKAQ01000001.1"/>
</dbReference>